<accession>A0A0F0CNN3</accession>
<feature type="active site" description="Proton acceptor" evidence="5">
    <location>
        <position position="143"/>
    </location>
</feature>
<dbReference type="Proteomes" id="UP000033428">
    <property type="component" value="Unassembled WGS sequence"/>
</dbReference>
<dbReference type="Pfam" id="PF17836">
    <property type="entry name" value="PglD_N"/>
    <property type="match status" value="1"/>
</dbReference>
<evidence type="ECO:0000256" key="6">
    <source>
        <dbReference type="PIRSR" id="PIRSR620019-2"/>
    </source>
</evidence>
<reference evidence="8 9" key="1">
    <citation type="submission" date="2015-02" db="EMBL/GenBank/DDBJ databases">
        <title>Single-cell genomics of uncultivated deep-branching MTB reveals a conserved set of magnetosome genes.</title>
        <authorList>
            <person name="Kolinko S."/>
            <person name="Richter M."/>
            <person name="Glockner F.O."/>
            <person name="Brachmann A."/>
            <person name="Schuler D."/>
        </authorList>
    </citation>
    <scope>NUCLEOTIDE SEQUENCE [LARGE SCALE GENOMIC DNA]</scope>
    <source>
        <strain evidence="8">SKK-01</strain>
    </source>
</reference>
<keyword evidence="3" id="KW-0677">Repeat</keyword>
<name>A0A0F0CNN3_9BACT</name>
<dbReference type="PROSITE" id="PS00101">
    <property type="entry name" value="HEXAPEP_TRANSFERASES"/>
    <property type="match status" value="1"/>
</dbReference>
<dbReference type="PANTHER" id="PTHR43300">
    <property type="entry name" value="ACETYLTRANSFERASE"/>
    <property type="match status" value="1"/>
</dbReference>
<dbReference type="PATRIC" id="fig|1609969.3.peg.1260"/>
<feature type="binding site" evidence="6">
    <location>
        <position position="73"/>
    </location>
    <ligand>
        <name>substrate</name>
    </ligand>
</feature>
<comment type="caution">
    <text evidence="8">The sequence shown here is derived from an EMBL/GenBank/DDBJ whole genome shotgun (WGS) entry which is preliminary data.</text>
</comment>
<evidence type="ECO:0000256" key="5">
    <source>
        <dbReference type="PIRSR" id="PIRSR620019-1"/>
    </source>
</evidence>
<dbReference type="NCBIfam" id="TIGR03570">
    <property type="entry name" value="NeuD_NnaD"/>
    <property type="match status" value="1"/>
</dbReference>
<gene>
    <name evidence="8" type="ORF">OMAG_001173</name>
</gene>
<dbReference type="Gene3D" id="3.40.50.20">
    <property type="match status" value="1"/>
</dbReference>
<dbReference type="AlphaFoldDB" id="A0A0F0CNN3"/>
<dbReference type="PANTHER" id="PTHR43300:SF7">
    <property type="entry name" value="UDP-N-ACETYLBACILLOSAMINE N-ACETYLTRANSFERASE"/>
    <property type="match status" value="1"/>
</dbReference>
<keyword evidence="9" id="KW-1185">Reference proteome</keyword>
<evidence type="ECO:0000256" key="3">
    <source>
        <dbReference type="ARBA" id="ARBA00022737"/>
    </source>
</evidence>
<dbReference type="InterPro" id="IPR001451">
    <property type="entry name" value="Hexapep"/>
</dbReference>
<evidence type="ECO:0000256" key="4">
    <source>
        <dbReference type="ARBA" id="ARBA00023315"/>
    </source>
</evidence>
<evidence type="ECO:0000313" key="9">
    <source>
        <dbReference type="Proteomes" id="UP000033428"/>
    </source>
</evidence>
<dbReference type="InterPro" id="IPR018357">
    <property type="entry name" value="Hexapep_transf_CS"/>
</dbReference>
<keyword evidence="2 8" id="KW-0808">Transferase</keyword>
<evidence type="ECO:0000259" key="7">
    <source>
        <dbReference type="Pfam" id="PF17836"/>
    </source>
</evidence>
<evidence type="ECO:0000313" key="8">
    <source>
        <dbReference type="EMBL" id="KJJ84943.1"/>
    </source>
</evidence>
<dbReference type="Gene3D" id="2.160.10.10">
    <property type="entry name" value="Hexapeptide repeat proteins"/>
    <property type="match status" value="1"/>
</dbReference>
<feature type="site" description="Increases basicity of active site His" evidence="5">
    <location>
        <position position="144"/>
    </location>
</feature>
<dbReference type="InterPro" id="IPR041561">
    <property type="entry name" value="PglD_N"/>
</dbReference>
<dbReference type="Pfam" id="PF00132">
    <property type="entry name" value="Hexapep"/>
    <property type="match status" value="2"/>
</dbReference>
<dbReference type="GO" id="GO:0016746">
    <property type="term" value="F:acyltransferase activity"/>
    <property type="evidence" value="ECO:0007669"/>
    <property type="project" value="UniProtKB-KW"/>
</dbReference>
<evidence type="ECO:0000256" key="1">
    <source>
        <dbReference type="ARBA" id="ARBA00007274"/>
    </source>
</evidence>
<feature type="binding site" evidence="6">
    <location>
        <position position="152"/>
    </location>
    <ligand>
        <name>acetyl-CoA</name>
        <dbReference type="ChEBI" id="CHEBI:57288"/>
    </ligand>
</feature>
<dbReference type="InterPro" id="IPR011004">
    <property type="entry name" value="Trimer_LpxA-like_sf"/>
</dbReference>
<dbReference type="InterPro" id="IPR050179">
    <property type="entry name" value="Trans_hexapeptide_repeat"/>
</dbReference>
<protein>
    <submittedName>
        <fullName evidence="8">Sialic acid O-acyltransferase, NeuD</fullName>
    </submittedName>
</protein>
<comment type="similarity">
    <text evidence="1">Belongs to the transferase hexapeptide repeat family.</text>
</comment>
<feature type="domain" description="PglD N-terminal" evidence="7">
    <location>
        <begin position="7"/>
        <end position="88"/>
    </location>
</feature>
<dbReference type="SUPFAM" id="SSF51161">
    <property type="entry name" value="Trimeric LpxA-like enzymes"/>
    <property type="match status" value="1"/>
</dbReference>
<sequence>MKKTKEKIIILGAGGHAKVLVELIKEVGEYDIYGILAPKETSASFCNVPILGDDTILREIYNKGIKKACIGIGSVRDNTKRIQLYERVKEYGFNVPALVHPRAIVSLSAKIMEGAQIMAGVIIQADAFIGNNTIINTGAIIEHDCKVGKHIHVCPGSVLSGACEVGDGTFVGAGSILIHGIKIGWNACVGAGSVVIRDIKEGVLVKGVPAK</sequence>
<proteinExistence type="inferred from homology"/>
<evidence type="ECO:0000256" key="2">
    <source>
        <dbReference type="ARBA" id="ARBA00022679"/>
    </source>
</evidence>
<organism evidence="8 9">
    <name type="scientific">Candidatus Omnitrophus magneticus</name>
    <dbReference type="NCBI Taxonomy" id="1609969"/>
    <lineage>
        <taxon>Bacteria</taxon>
        <taxon>Pseudomonadati</taxon>
        <taxon>Candidatus Omnitrophota</taxon>
        <taxon>Candidatus Omnitrophus</taxon>
    </lineage>
</organism>
<dbReference type="InterPro" id="IPR020019">
    <property type="entry name" value="AcTrfase_PglD-like"/>
</dbReference>
<keyword evidence="4 8" id="KW-0012">Acyltransferase</keyword>
<dbReference type="CDD" id="cd03360">
    <property type="entry name" value="LbH_AT_putative"/>
    <property type="match status" value="1"/>
</dbReference>
<dbReference type="EMBL" id="JYNY01000232">
    <property type="protein sequence ID" value="KJJ84943.1"/>
    <property type="molecule type" value="Genomic_DNA"/>
</dbReference>